<dbReference type="Pfam" id="PF05036">
    <property type="entry name" value="SPOR"/>
    <property type="match status" value="1"/>
</dbReference>
<proteinExistence type="predicted"/>
<dbReference type="AlphaFoldDB" id="A0A2P8F247"/>
<dbReference type="SUPFAM" id="SSF110997">
    <property type="entry name" value="Sporulation related repeat"/>
    <property type="match status" value="1"/>
</dbReference>
<feature type="signal peptide" evidence="1">
    <location>
        <begin position="1"/>
        <end position="24"/>
    </location>
</feature>
<dbReference type="EMBL" id="PYGI01000003">
    <property type="protein sequence ID" value="PSL15784.1"/>
    <property type="molecule type" value="Genomic_DNA"/>
</dbReference>
<comment type="caution">
    <text evidence="3">The sequence shown here is derived from an EMBL/GenBank/DDBJ whole genome shotgun (WGS) entry which is preliminary data.</text>
</comment>
<dbReference type="SUPFAM" id="SSF81901">
    <property type="entry name" value="HCP-like"/>
    <property type="match status" value="1"/>
</dbReference>
<dbReference type="InterPro" id="IPR036680">
    <property type="entry name" value="SPOR-like_sf"/>
</dbReference>
<dbReference type="InterPro" id="IPR007730">
    <property type="entry name" value="SPOR-like_dom"/>
</dbReference>
<dbReference type="Gene3D" id="3.30.70.1070">
    <property type="entry name" value="Sporulation related repeat"/>
    <property type="match status" value="1"/>
</dbReference>
<feature type="chain" id="PRO_5015153385" evidence="1">
    <location>
        <begin position="25"/>
        <end position="298"/>
    </location>
</feature>
<evidence type="ECO:0000313" key="3">
    <source>
        <dbReference type="EMBL" id="PSL15784.1"/>
    </source>
</evidence>
<dbReference type="PROSITE" id="PS51724">
    <property type="entry name" value="SPOR"/>
    <property type="match status" value="1"/>
</dbReference>
<gene>
    <name evidence="3" type="ORF">CLV44_10365</name>
</gene>
<dbReference type="PANTHER" id="PTHR45011:SF1">
    <property type="entry name" value="DAP3-BINDING CELL DEATH ENHANCER 1"/>
    <property type="match status" value="1"/>
</dbReference>
<name>A0A2P8F247_9GAMM</name>
<organism evidence="3 4">
    <name type="scientific">Marinobacterium halophilum</name>
    <dbReference type="NCBI Taxonomy" id="267374"/>
    <lineage>
        <taxon>Bacteria</taxon>
        <taxon>Pseudomonadati</taxon>
        <taxon>Pseudomonadota</taxon>
        <taxon>Gammaproteobacteria</taxon>
        <taxon>Oceanospirillales</taxon>
        <taxon>Oceanospirillaceae</taxon>
        <taxon>Marinobacterium</taxon>
    </lineage>
</organism>
<dbReference type="Proteomes" id="UP000242133">
    <property type="component" value="Unassembled WGS sequence"/>
</dbReference>
<keyword evidence="1" id="KW-0732">Signal</keyword>
<dbReference type="InterPro" id="IPR052748">
    <property type="entry name" value="ISR_Activator"/>
</dbReference>
<accession>A0A2P8F247</accession>
<dbReference type="Pfam" id="PF08238">
    <property type="entry name" value="Sel1"/>
    <property type="match status" value="3"/>
</dbReference>
<dbReference type="GO" id="GO:0042834">
    <property type="term" value="F:peptidoglycan binding"/>
    <property type="evidence" value="ECO:0007669"/>
    <property type="project" value="InterPro"/>
</dbReference>
<reference evidence="3 4" key="1">
    <citation type="submission" date="2018-03" db="EMBL/GenBank/DDBJ databases">
        <title>Genomic Encyclopedia of Archaeal and Bacterial Type Strains, Phase II (KMG-II): from individual species to whole genera.</title>
        <authorList>
            <person name="Goeker M."/>
        </authorList>
    </citation>
    <scope>NUCLEOTIDE SEQUENCE [LARGE SCALE GENOMIC DNA]</scope>
    <source>
        <strain evidence="3 4">DSM 17586</strain>
    </source>
</reference>
<dbReference type="SMART" id="SM00671">
    <property type="entry name" value="SEL1"/>
    <property type="match status" value="3"/>
</dbReference>
<evidence type="ECO:0000259" key="2">
    <source>
        <dbReference type="PROSITE" id="PS51724"/>
    </source>
</evidence>
<evidence type="ECO:0000313" key="4">
    <source>
        <dbReference type="Proteomes" id="UP000242133"/>
    </source>
</evidence>
<dbReference type="PANTHER" id="PTHR45011">
    <property type="entry name" value="DAP3-BINDING CELL DEATH ENHANCER 1"/>
    <property type="match status" value="1"/>
</dbReference>
<protein>
    <submittedName>
        <fullName evidence="3">Sel1 repeat-containing protein</fullName>
    </submittedName>
</protein>
<sequence>MTVKSIPMFTVTLLLALAAMPAVAADADAPRKLSAQLVEQVAHWQEQARSGDVNAMFNLGQYFRRGIGMEPDLQQARLYYEQAANKGHAGAQLNLGTLYYFGPDKPNLERVAYWWEKAALQGEAKAQYQLAVLYLKLPEPREQDALAWMTLAERNGDDRAKRALVQLQTSLPAQVQAGLSSRIVQLQAAPMVEPVSLPVAEPEPAPVAAPVVAHDQYAYTAQLASLSNEDGARRLAATLAQRHAALLGAHEIHVQDASLDGQAVYRLHAGAFAEREHVQALCEALAAAGQGCFPAARR</sequence>
<keyword evidence="4" id="KW-1185">Reference proteome</keyword>
<dbReference type="InterPro" id="IPR011990">
    <property type="entry name" value="TPR-like_helical_dom_sf"/>
</dbReference>
<dbReference type="Gene3D" id="1.25.40.10">
    <property type="entry name" value="Tetratricopeptide repeat domain"/>
    <property type="match status" value="1"/>
</dbReference>
<dbReference type="InterPro" id="IPR006597">
    <property type="entry name" value="Sel1-like"/>
</dbReference>
<feature type="domain" description="SPOR" evidence="2">
    <location>
        <begin position="213"/>
        <end position="298"/>
    </location>
</feature>
<evidence type="ECO:0000256" key="1">
    <source>
        <dbReference type="SAM" id="SignalP"/>
    </source>
</evidence>